<dbReference type="AlphaFoldDB" id="L9XTB5"/>
<dbReference type="PATRIC" id="fig|1227496.3.peg.3296"/>
<accession>L9XTB5</accession>
<gene>
    <name evidence="1" type="ORF">C489_16336</name>
</gene>
<evidence type="ECO:0000313" key="2">
    <source>
        <dbReference type="Proteomes" id="UP000011632"/>
    </source>
</evidence>
<dbReference type="SUPFAM" id="SSF53187">
    <property type="entry name" value="Zn-dependent exopeptidases"/>
    <property type="match status" value="1"/>
</dbReference>
<dbReference type="EMBL" id="AOID01000048">
    <property type="protein sequence ID" value="ELY65000.1"/>
    <property type="molecule type" value="Genomic_DNA"/>
</dbReference>
<dbReference type="Proteomes" id="UP000011632">
    <property type="component" value="Unassembled WGS sequence"/>
</dbReference>
<evidence type="ECO:0000313" key="1">
    <source>
        <dbReference type="EMBL" id="ELY65000.1"/>
    </source>
</evidence>
<name>L9XTB5_9EURY</name>
<dbReference type="GO" id="GO:0016787">
    <property type="term" value="F:hydrolase activity"/>
    <property type="evidence" value="ECO:0007669"/>
    <property type="project" value="UniProtKB-KW"/>
</dbReference>
<keyword evidence="2" id="KW-1185">Reference proteome</keyword>
<comment type="caution">
    <text evidence="1">The sequence shown here is derived from an EMBL/GenBank/DDBJ whole genome shotgun (WGS) entry which is preliminary data.</text>
</comment>
<sequence length="42" mass="4428">MVFAVSEDGKSHTEDEFTSWDDCYSAANTLASAALALATDDA</sequence>
<organism evidence="1 2">
    <name type="scientific">Natrinema versiforme JCM 10478</name>
    <dbReference type="NCBI Taxonomy" id="1227496"/>
    <lineage>
        <taxon>Archaea</taxon>
        <taxon>Methanobacteriati</taxon>
        <taxon>Methanobacteriota</taxon>
        <taxon>Stenosarchaea group</taxon>
        <taxon>Halobacteria</taxon>
        <taxon>Halobacteriales</taxon>
        <taxon>Natrialbaceae</taxon>
        <taxon>Natrinema</taxon>
    </lineage>
</organism>
<protein>
    <submittedName>
        <fullName evidence="1">N-carbamoyl-L-amino acid amidohydrolase</fullName>
    </submittedName>
</protein>
<proteinExistence type="predicted"/>
<dbReference type="STRING" id="1227496.C489_16336"/>
<reference evidence="1 2" key="1">
    <citation type="journal article" date="2014" name="PLoS Genet.">
        <title>Phylogenetically driven sequencing of extremely halophilic archaea reveals strategies for static and dynamic osmo-response.</title>
        <authorList>
            <person name="Becker E.A."/>
            <person name="Seitzer P.M."/>
            <person name="Tritt A."/>
            <person name="Larsen D."/>
            <person name="Krusor M."/>
            <person name="Yao A.I."/>
            <person name="Wu D."/>
            <person name="Madern D."/>
            <person name="Eisen J.A."/>
            <person name="Darling A.E."/>
            <person name="Facciotti M.T."/>
        </authorList>
    </citation>
    <scope>NUCLEOTIDE SEQUENCE [LARGE SCALE GENOMIC DNA]</scope>
    <source>
        <strain evidence="1 2">JCM 10478</strain>
    </source>
</reference>
<dbReference type="Gene3D" id="3.40.630.10">
    <property type="entry name" value="Zn peptidases"/>
    <property type="match status" value="1"/>
</dbReference>
<keyword evidence="1" id="KW-0378">Hydrolase</keyword>